<proteinExistence type="predicted"/>
<accession>A0A445ADL1</accession>
<comment type="caution">
    <text evidence="1">The sequence shown here is derived from an EMBL/GenBank/DDBJ whole genome shotgun (WGS) entry which is preliminary data.</text>
</comment>
<dbReference type="Proteomes" id="UP000289738">
    <property type="component" value="Chromosome B02"/>
</dbReference>
<organism evidence="1 2">
    <name type="scientific">Arachis hypogaea</name>
    <name type="common">Peanut</name>
    <dbReference type="NCBI Taxonomy" id="3818"/>
    <lineage>
        <taxon>Eukaryota</taxon>
        <taxon>Viridiplantae</taxon>
        <taxon>Streptophyta</taxon>
        <taxon>Embryophyta</taxon>
        <taxon>Tracheophyta</taxon>
        <taxon>Spermatophyta</taxon>
        <taxon>Magnoliopsida</taxon>
        <taxon>eudicotyledons</taxon>
        <taxon>Gunneridae</taxon>
        <taxon>Pentapetalae</taxon>
        <taxon>rosids</taxon>
        <taxon>fabids</taxon>
        <taxon>Fabales</taxon>
        <taxon>Fabaceae</taxon>
        <taxon>Papilionoideae</taxon>
        <taxon>50 kb inversion clade</taxon>
        <taxon>dalbergioids sensu lato</taxon>
        <taxon>Dalbergieae</taxon>
        <taxon>Pterocarpus clade</taxon>
        <taxon>Arachis</taxon>
    </lineage>
</organism>
<protein>
    <submittedName>
        <fullName evidence="1">Uncharacterized protein</fullName>
    </submittedName>
</protein>
<dbReference type="EMBL" id="SDMP01000012">
    <property type="protein sequence ID" value="RYR24504.1"/>
    <property type="molecule type" value="Genomic_DNA"/>
</dbReference>
<keyword evidence="2" id="KW-1185">Reference proteome</keyword>
<gene>
    <name evidence="1" type="ORF">Ahy_B02g058007</name>
</gene>
<evidence type="ECO:0000313" key="2">
    <source>
        <dbReference type="Proteomes" id="UP000289738"/>
    </source>
</evidence>
<reference evidence="1 2" key="1">
    <citation type="submission" date="2019-01" db="EMBL/GenBank/DDBJ databases">
        <title>Sequencing of cultivated peanut Arachis hypogaea provides insights into genome evolution and oil improvement.</title>
        <authorList>
            <person name="Chen X."/>
        </authorList>
    </citation>
    <scope>NUCLEOTIDE SEQUENCE [LARGE SCALE GENOMIC DNA]</scope>
    <source>
        <strain evidence="2">cv. Fuhuasheng</strain>
        <tissue evidence="1">Leaves</tissue>
    </source>
</reference>
<dbReference type="AlphaFoldDB" id="A0A445ADL1"/>
<sequence>MVPMNFYESYVEGGIHQPLAKELVSNSNMKLVWYCIQSELNTSLFCHHGRCSGCSRGDHAPWLSLSILTIIRN</sequence>
<evidence type="ECO:0000313" key="1">
    <source>
        <dbReference type="EMBL" id="RYR24504.1"/>
    </source>
</evidence>
<name>A0A445ADL1_ARAHY</name>